<dbReference type="GeneID" id="39596128"/>
<dbReference type="RefSeq" id="XP_028484589.1">
    <property type="nucleotide sequence ID" value="XM_028626851.1"/>
</dbReference>
<dbReference type="OrthoDB" id="4158501at2759"/>
<keyword evidence="3" id="KW-1185">Reference proteome</keyword>
<dbReference type="AlphaFoldDB" id="A0A443HT36"/>
<feature type="region of interest" description="Disordered" evidence="1">
    <location>
        <begin position="107"/>
        <end position="129"/>
    </location>
</feature>
<dbReference type="Proteomes" id="UP000283841">
    <property type="component" value="Unassembled WGS sequence"/>
</dbReference>
<accession>A0A443HT36</accession>
<dbReference type="VEuPathDB" id="FungiDB:C8Q69DRAFT_275969"/>
<proteinExistence type="predicted"/>
<sequence>MPFPHRFLHHPFGFLPRRQPSEEHNHQNAYPDFPNPNINQGQERFYARYQAHVRREPESPSPEPRSPATDLAAFRYPESLAPFESPESGPVNLSPEDRLLALVTGPERARDSEIAGPHPFPERPDNMIGPNPQGVPYTISSEEWSLASNSSKDSQGVGDIPEGQLSARLKSVVSVYSTVYAVAKTAFTIFENYGVELDDTPAGIKFHIERAEAEVTSNSIPTLIKTIEDCYYVLYARLAIEMGNVQLCASFNLDIRRLSGRDTMTLPEPSHLYLILRACKEVLEAPEVCKVLDAEIVKQHQEEFVRRAMAEFEQKEHTANDLLGYRRYMTSLIEQEDSEFSRTWRGLNPVYQMAPGEILAMLSEKYLSVEPVKKNSTLATRDLPFIDRERVNPDAWEREIILDNRQATWAKLEGKSVGEMRREDERRPLLDYVKECKCICFSFCSCATECTNNVERLCPCAERMMRILLAEGSSPRDQAFGQRCADLAALVFEGLASVYRGAHGSEMAMELKSALDLFKREVLNERLAALGARE</sequence>
<evidence type="ECO:0000256" key="1">
    <source>
        <dbReference type="SAM" id="MobiDB-lite"/>
    </source>
</evidence>
<evidence type="ECO:0000313" key="3">
    <source>
        <dbReference type="Proteomes" id="UP000283841"/>
    </source>
</evidence>
<comment type="caution">
    <text evidence="2">The sequence shown here is derived from an EMBL/GenBank/DDBJ whole genome shotgun (WGS) entry which is preliminary data.</text>
</comment>
<feature type="region of interest" description="Disordered" evidence="1">
    <location>
        <begin position="11"/>
        <end position="40"/>
    </location>
</feature>
<gene>
    <name evidence="2" type="ORF">C8Q69DRAFT_275969</name>
</gene>
<dbReference type="EMBL" id="RCNU01000006">
    <property type="protein sequence ID" value="RWQ94944.1"/>
    <property type="molecule type" value="Genomic_DNA"/>
</dbReference>
<dbReference type="STRING" id="264951.A0A443HT36"/>
<name>A0A443HT36_BYSSP</name>
<reference evidence="2 3" key="1">
    <citation type="journal article" date="2018" name="Front. Microbiol.">
        <title>Genomic and genetic insights into a cosmopolitan fungus, Paecilomyces variotii (Eurotiales).</title>
        <authorList>
            <person name="Urquhart A.S."/>
            <person name="Mondo S.J."/>
            <person name="Makela M.R."/>
            <person name="Hane J.K."/>
            <person name="Wiebenga A."/>
            <person name="He G."/>
            <person name="Mihaltcheva S."/>
            <person name="Pangilinan J."/>
            <person name="Lipzen A."/>
            <person name="Barry K."/>
            <person name="de Vries R.P."/>
            <person name="Grigoriev I.V."/>
            <person name="Idnurm A."/>
        </authorList>
    </citation>
    <scope>NUCLEOTIDE SEQUENCE [LARGE SCALE GENOMIC DNA]</scope>
    <source>
        <strain evidence="2 3">CBS 101075</strain>
    </source>
</reference>
<organism evidence="2 3">
    <name type="scientific">Byssochlamys spectabilis</name>
    <name type="common">Paecilomyces variotii</name>
    <dbReference type="NCBI Taxonomy" id="264951"/>
    <lineage>
        <taxon>Eukaryota</taxon>
        <taxon>Fungi</taxon>
        <taxon>Dikarya</taxon>
        <taxon>Ascomycota</taxon>
        <taxon>Pezizomycotina</taxon>
        <taxon>Eurotiomycetes</taxon>
        <taxon>Eurotiomycetidae</taxon>
        <taxon>Eurotiales</taxon>
        <taxon>Thermoascaceae</taxon>
        <taxon>Paecilomyces</taxon>
    </lineage>
</organism>
<evidence type="ECO:0000313" key="2">
    <source>
        <dbReference type="EMBL" id="RWQ94944.1"/>
    </source>
</evidence>
<protein>
    <submittedName>
        <fullName evidence="2">Uncharacterized protein</fullName>
    </submittedName>
</protein>